<evidence type="ECO:0000313" key="2">
    <source>
        <dbReference type="Proteomes" id="UP000004968"/>
    </source>
</evidence>
<protein>
    <recommendedName>
        <fullName evidence="3">SnoaL-like domain-containing protein</fullName>
    </recommendedName>
</protein>
<dbReference type="SUPFAM" id="SSF54427">
    <property type="entry name" value="NTF2-like"/>
    <property type="match status" value="1"/>
</dbReference>
<evidence type="ECO:0008006" key="3">
    <source>
        <dbReference type="Google" id="ProtNLM"/>
    </source>
</evidence>
<dbReference type="InterPro" id="IPR032710">
    <property type="entry name" value="NTF2-like_dom_sf"/>
</dbReference>
<organism evidence="1 2">
    <name type="scientific">Hungatella hathewayi DSM 13479</name>
    <dbReference type="NCBI Taxonomy" id="566550"/>
    <lineage>
        <taxon>Bacteria</taxon>
        <taxon>Bacillati</taxon>
        <taxon>Bacillota</taxon>
        <taxon>Clostridia</taxon>
        <taxon>Lachnospirales</taxon>
        <taxon>Lachnospiraceae</taxon>
        <taxon>Hungatella</taxon>
    </lineage>
</organism>
<proteinExistence type="predicted"/>
<reference evidence="1 2" key="1">
    <citation type="submission" date="2010-01" db="EMBL/GenBank/DDBJ databases">
        <authorList>
            <person name="Weinstock G."/>
            <person name="Sodergren E."/>
            <person name="Clifton S."/>
            <person name="Fulton L."/>
            <person name="Fulton B."/>
            <person name="Courtney L."/>
            <person name="Fronick C."/>
            <person name="Harrison M."/>
            <person name="Strong C."/>
            <person name="Farmer C."/>
            <person name="Delahaunty K."/>
            <person name="Markovic C."/>
            <person name="Hall O."/>
            <person name="Minx P."/>
            <person name="Tomlinson C."/>
            <person name="Mitreva M."/>
            <person name="Nelson J."/>
            <person name="Hou S."/>
            <person name="Wollam A."/>
            <person name="Pepin K.H."/>
            <person name="Johnson M."/>
            <person name="Bhonagiri V."/>
            <person name="Nash W.E."/>
            <person name="Warren W."/>
            <person name="Chinwalla A."/>
            <person name="Mardis E.R."/>
            <person name="Wilson R.K."/>
        </authorList>
    </citation>
    <scope>NUCLEOTIDE SEQUENCE [LARGE SCALE GENOMIC DNA]</scope>
    <source>
        <strain evidence="1 2">DSM 13479</strain>
    </source>
</reference>
<evidence type="ECO:0000313" key="1">
    <source>
        <dbReference type="EMBL" id="EFC98250.1"/>
    </source>
</evidence>
<dbReference type="EMBL" id="ACIO01000295">
    <property type="protein sequence ID" value="EFC98250.1"/>
    <property type="molecule type" value="Genomic_DNA"/>
</dbReference>
<accession>D3AIV7</accession>
<gene>
    <name evidence="1" type="ORF">CLOSTHATH_03547</name>
</gene>
<name>D3AIV7_9FIRM</name>
<comment type="caution">
    <text evidence="1">The sequence shown here is derived from an EMBL/GenBank/DDBJ whole genome shotgun (WGS) entry which is preliminary data.</text>
</comment>
<dbReference type="Gene3D" id="3.10.450.50">
    <property type="match status" value="1"/>
</dbReference>
<dbReference type="AlphaFoldDB" id="D3AIV7"/>
<sequence>MLQLKKSCAEWEVTRIARRRPENSRQVLITRRNKAMTILEQYIECMKKGDEVALADLFNEYGVLHDSSVIKAGMDTIHLEGKMAVEMMFHHKFGFNGGPFPIHSVKYVGDNTVWYFITYNDHVIPVTAFLSETDENGKIKRLNIYPL</sequence>
<dbReference type="Proteomes" id="UP000004968">
    <property type="component" value="Unassembled WGS sequence"/>
</dbReference>
<dbReference type="HOGENOM" id="CLU_147933_0_0_9"/>